<proteinExistence type="predicted"/>
<dbReference type="VEuPathDB" id="FungiDB:CPUR_04098"/>
<feature type="region of interest" description="Disordered" evidence="1">
    <location>
        <begin position="1"/>
        <end position="20"/>
    </location>
</feature>
<name>M1W609_CLAP2</name>
<sequence length="20" mass="2498">MKVKQNRRLGPWEESRQLIE</sequence>
<dbReference type="EMBL" id="CAGA01000020">
    <property type="protein sequence ID" value="CCE30250.1"/>
    <property type="molecule type" value="Genomic_DNA"/>
</dbReference>
<evidence type="ECO:0000313" key="2">
    <source>
        <dbReference type="EMBL" id="CCE30250.1"/>
    </source>
</evidence>
<evidence type="ECO:0000256" key="1">
    <source>
        <dbReference type="SAM" id="MobiDB-lite"/>
    </source>
</evidence>
<gene>
    <name evidence="2" type="ORF">CPUR_04098</name>
</gene>
<reference evidence="2 3" key="1">
    <citation type="journal article" date="2013" name="PLoS Genet.">
        <title>Plant-symbiotic fungi as chemical engineers: Multi-genome analysis of the Clavicipitaceae reveals dynamics of alkaloid loci.</title>
        <authorList>
            <person name="Schardl C.L."/>
            <person name="Young C.A."/>
            <person name="Hesse U."/>
            <person name="Amyotte S.G."/>
            <person name="Andreeva K."/>
            <person name="Calie P.J."/>
            <person name="Fleetwood D.J."/>
            <person name="Haws D.C."/>
            <person name="Moore N."/>
            <person name="Oeser B."/>
            <person name="Panaccione D.G."/>
            <person name="Schweri K.K."/>
            <person name="Voisey C.R."/>
            <person name="Farman M.L."/>
            <person name="Jaromczyk J.W."/>
            <person name="Roe B.A."/>
            <person name="O'Sullivan D.M."/>
            <person name="Scott B."/>
            <person name="Tudzynski P."/>
            <person name="An Z."/>
            <person name="Arnaoudova E.G."/>
            <person name="Bullock C.T."/>
            <person name="Charlton N.D."/>
            <person name="Chen L."/>
            <person name="Cox M."/>
            <person name="Dinkins R.D."/>
            <person name="Florea S."/>
            <person name="Glenn A.E."/>
            <person name="Gordon A."/>
            <person name="Gueldener U."/>
            <person name="Harris D.R."/>
            <person name="Hollin W."/>
            <person name="Jaromczyk J."/>
            <person name="Johnson R.D."/>
            <person name="Khan A.K."/>
            <person name="Leistner E."/>
            <person name="Leuchtmann A."/>
            <person name="Li C."/>
            <person name="Liu J."/>
            <person name="Liu J."/>
            <person name="Liu M."/>
            <person name="Mace W."/>
            <person name="Machado C."/>
            <person name="Nagabhyru P."/>
            <person name="Pan J."/>
            <person name="Schmid J."/>
            <person name="Sugawara K."/>
            <person name="Steiner U."/>
            <person name="Takach J.E."/>
            <person name="Tanaka E."/>
            <person name="Webb J.S."/>
            <person name="Wilson E.V."/>
            <person name="Wiseman J.L."/>
            <person name="Yoshida R."/>
            <person name="Zeng Z."/>
        </authorList>
    </citation>
    <scope>NUCLEOTIDE SEQUENCE [LARGE SCALE GENOMIC DNA]</scope>
    <source>
        <strain evidence="2 3">20.1</strain>
    </source>
</reference>
<dbReference type="AlphaFoldDB" id="M1W609"/>
<dbReference type="Proteomes" id="UP000016801">
    <property type="component" value="Unassembled WGS sequence"/>
</dbReference>
<dbReference type="HOGENOM" id="CLU_3428475_0_0_1"/>
<feature type="compositionally biased region" description="Basic and acidic residues" evidence="1">
    <location>
        <begin position="10"/>
        <end position="20"/>
    </location>
</feature>
<evidence type="ECO:0000313" key="3">
    <source>
        <dbReference type="Proteomes" id="UP000016801"/>
    </source>
</evidence>
<accession>M1W609</accession>
<protein>
    <submittedName>
        <fullName evidence="2">Uncharacterized protein</fullName>
    </submittedName>
</protein>
<keyword evidence="3" id="KW-1185">Reference proteome</keyword>
<comment type="caution">
    <text evidence="2">The sequence shown here is derived from an EMBL/GenBank/DDBJ whole genome shotgun (WGS) entry which is preliminary data.</text>
</comment>
<organism evidence="2 3">
    <name type="scientific">Claviceps purpurea (strain 20.1)</name>
    <name type="common">Ergot fungus</name>
    <name type="synonym">Sphacelia segetum</name>
    <dbReference type="NCBI Taxonomy" id="1111077"/>
    <lineage>
        <taxon>Eukaryota</taxon>
        <taxon>Fungi</taxon>
        <taxon>Dikarya</taxon>
        <taxon>Ascomycota</taxon>
        <taxon>Pezizomycotina</taxon>
        <taxon>Sordariomycetes</taxon>
        <taxon>Hypocreomycetidae</taxon>
        <taxon>Hypocreales</taxon>
        <taxon>Clavicipitaceae</taxon>
        <taxon>Claviceps</taxon>
    </lineage>
</organism>